<feature type="transmembrane region" description="Helical" evidence="5">
    <location>
        <begin position="470"/>
        <end position="489"/>
    </location>
</feature>
<dbReference type="Proteomes" id="UP000012106">
    <property type="component" value="Unassembled WGS sequence"/>
</dbReference>
<feature type="transmembrane region" description="Helical" evidence="5">
    <location>
        <begin position="111"/>
        <end position="133"/>
    </location>
</feature>
<feature type="transmembrane region" description="Helical" evidence="5">
    <location>
        <begin position="55"/>
        <end position="72"/>
    </location>
</feature>
<dbReference type="AlphaFoldDB" id="M6JGL9"/>
<feature type="transmembrane region" description="Helical" evidence="5">
    <location>
        <begin position="382"/>
        <end position="398"/>
    </location>
</feature>
<proteinExistence type="predicted"/>
<feature type="transmembrane region" description="Helical" evidence="5">
    <location>
        <begin position="292"/>
        <end position="310"/>
    </location>
</feature>
<keyword evidence="3 5" id="KW-1133">Transmembrane helix</keyword>
<reference evidence="6 7" key="1">
    <citation type="submission" date="2013-01" db="EMBL/GenBank/DDBJ databases">
        <authorList>
            <person name="Harkins D.M."/>
            <person name="Durkin A.S."/>
            <person name="Brinkac L.M."/>
            <person name="Haft D.H."/>
            <person name="Selengut J.D."/>
            <person name="Sanka R."/>
            <person name="DePew J."/>
            <person name="Purushe J."/>
            <person name="Hartskeerl R.A."/>
            <person name="Ahmed A."/>
            <person name="van der Linden H."/>
            <person name="Goris M.G.A."/>
            <person name="Vinetz J.M."/>
            <person name="Sutton G.G."/>
            <person name="Nierman W.C."/>
            <person name="Fouts D.E."/>
        </authorList>
    </citation>
    <scope>NUCLEOTIDE SEQUENCE [LARGE SCALE GENOMIC DNA]</scope>
    <source>
        <strain evidence="6 7">MAVJ 401</strain>
    </source>
</reference>
<feature type="transmembrane region" description="Helical" evidence="5">
    <location>
        <begin position="205"/>
        <end position="224"/>
    </location>
</feature>
<feature type="transmembrane region" description="Helical" evidence="5">
    <location>
        <begin position="79"/>
        <end position="99"/>
    </location>
</feature>
<evidence type="ECO:0000256" key="3">
    <source>
        <dbReference type="ARBA" id="ARBA00022989"/>
    </source>
</evidence>
<protein>
    <submittedName>
        <fullName evidence="6">Transporter, DASS family</fullName>
    </submittedName>
</protein>
<evidence type="ECO:0000313" key="7">
    <source>
        <dbReference type="Proteomes" id="UP000012106"/>
    </source>
</evidence>
<evidence type="ECO:0000256" key="5">
    <source>
        <dbReference type="SAM" id="Phobius"/>
    </source>
</evidence>
<feature type="transmembrane region" description="Helical" evidence="5">
    <location>
        <begin position="316"/>
        <end position="335"/>
    </location>
</feature>
<dbReference type="Pfam" id="PF00939">
    <property type="entry name" value="Na_sulph_symp"/>
    <property type="match status" value="1"/>
</dbReference>
<comment type="subcellular location">
    <subcellularLocation>
        <location evidence="1">Membrane</location>
        <topology evidence="1">Multi-pass membrane protein</topology>
    </subcellularLocation>
</comment>
<dbReference type="PANTHER" id="PTHR10283:SF92">
    <property type="entry name" value="LOW-AFFINITY PHOSPHATE TRANSPORTER PHO91"/>
    <property type="match status" value="1"/>
</dbReference>
<evidence type="ECO:0000313" key="6">
    <source>
        <dbReference type="EMBL" id="EMN20826.1"/>
    </source>
</evidence>
<feature type="transmembrane region" description="Helical" evidence="5">
    <location>
        <begin position="154"/>
        <end position="174"/>
    </location>
</feature>
<feature type="transmembrane region" description="Helical" evidence="5">
    <location>
        <begin position="342"/>
        <end position="362"/>
    </location>
</feature>
<dbReference type="EMBL" id="AHMU02000065">
    <property type="protein sequence ID" value="EMN20826.1"/>
    <property type="molecule type" value="Genomic_DNA"/>
</dbReference>
<dbReference type="GO" id="GO:0005886">
    <property type="term" value="C:plasma membrane"/>
    <property type="evidence" value="ECO:0007669"/>
    <property type="project" value="TreeGrafter"/>
</dbReference>
<organism evidence="6 7">
    <name type="scientific">Leptospira santarosai serovar Arenal str. MAVJ 401</name>
    <dbReference type="NCBI Taxonomy" id="1049976"/>
    <lineage>
        <taxon>Bacteria</taxon>
        <taxon>Pseudomonadati</taxon>
        <taxon>Spirochaetota</taxon>
        <taxon>Spirochaetia</taxon>
        <taxon>Leptospirales</taxon>
        <taxon>Leptospiraceae</taxon>
        <taxon>Leptospira</taxon>
    </lineage>
</organism>
<dbReference type="GO" id="GO:0005315">
    <property type="term" value="F:phosphate transmembrane transporter activity"/>
    <property type="evidence" value="ECO:0007669"/>
    <property type="project" value="TreeGrafter"/>
</dbReference>
<keyword evidence="2 5" id="KW-0812">Transmembrane</keyword>
<dbReference type="PANTHER" id="PTHR10283">
    <property type="entry name" value="SOLUTE CARRIER FAMILY 13 MEMBER"/>
    <property type="match status" value="1"/>
</dbReference>
<comment type="caution">
    <text evidence="6">The sequence shown here is derived from an EMBL/GenBank/DDBJ whole genome shotgun (WGS) entry which is preliminary data.</text>
</comment>
<feature type="transmembrane region" description="Helical" evidence="5">
    <location>
        <begin position="244"/>
        <end position="266"/>
    </location>
</feature>
<name>M6JGL9_9LEPT</name>
<accession>M6JGL9</accession>
<dbReference type="InterPro" id="IPR001898">
    <property type="entry name" value="SLC13A/DASS"/>
</dbReference>
<evidence type="ECO:0000256" key="1">
    <source>
        <dbReference type="ARBA" id="ARBA00004141"/>
    </source>
</evidence>
<evidence type="ECO:0000256" key="4">
    <source>
        <dbReference type="ARBA" id="ARBA00023136"/>
    </source>
</evidence>
<gene>
    <name evidence="6" type="ORF">LEP1GSC063_2983</name>
</gene>
<dbReference type="NCBIfam" id="TIGR00785">
    <property type="entry name" value="dass"/>
    <property type="match status" value="1"/>
</dbReference>
<feature type="transmembrane region" description="Helical" evidence="5">
    <location>
        <begin position="428"/>
        <end position="449"/>
    </location>
</feature>
<keyword evidence="4 5" id="KW-0472">Membrane</keyword>
<feature type="transmembrane region" description="Helical" evidence="5">
    <location>
        <begin position="31"/>
        <end position="49"/>
    </location>
</feature>
<dbReference type="CDD" id="cd01115">
    <property type="entry name" value="SLC13_permease"/>
    <property type="match status" value="1"/>
</dbReference>
<sequence length="490" mass="53354">MSILYEVRLEINLEYYKIIFYVSNIRMKRNLILIIGTLLLVGILLFVQVRFELPLSVAVMICIFILAAVFWVTEPIPGYATSILVIFLEVVFFANPIGIPDFTFPKNKNPSAAIFLSSLADSSIILFLGGFVLAKACVKTGLDRFFANRIIRKFGVKSHQVLLGFMVTAGFISMWMSNTATTSMMIALSFPLLRILPDKEPFRKALILGIPFAANIGGIGTPIGSPPNIIAMGILRQQGIAVSFGTWMCFAVPLAVVLILFAWFLLLKLFPQEDSLDLAVEFQEPEGGTKSFSFRVTSVIFLGTVVLWFTENLHGISAGVIALLPLILFPTFGILNEKDINSLDWSVLILIAGGIAIGMGFQQSGMGPWFSGILKPITKPEYAVSVLFLLCVLALLLSTFMSNTAATNLLVPFAFPLSAALFPGSNVYLLEICLGISLSASLAMSLPVSTPPNAIAYSVGGFEIRDMIRAGLPVGIFGLIVVLLAYFSFL</sequence>
<evidence type="ECO:0000256" key="2">
    <source>
        <dbReference type="ARBA" id="ARBA00022692"/>
    </source>
</evidence>